<dbReference type="GO" id="GO:0005524">
    <property type="term" value="F:ATP binding"/>
    <property type="evidence" value="ECO:0007669"/>
    <property type="project" value="UniProtKB-KW"/>
</dbReference>
<keyword evidence="2" id="KW-0378">Hydrolase</keyword>
<protein>
    <submittedName>
        <fullName evidence="7">ATP-dependent DNA helicase</fullName>
    </submittedName>
</protein>
<dbReference type="PANTHER" id="PTHR47961">
    <property type="entry name" value="DNA POLYMERASE THETA, PUTATIVE (AFU_ORTHOLOGUE AFUA_1G05260)-RELATED"/>
    <property type="match status" value="1"/>
</dbReference>
<dbReference type="InterPro" id="IPR014001">
    <property type="entry name" value="Helicase_ATP-bd"/>
</dbReference>
<dbReference type="Pfam" id="PF00270">
    <property type="entry name" value="DEAD"/>
    <property type="match status" value="1"/>
</dbReference>
<dbReference type="SUPFAM" id="SSF52540">
    <property type="entry name" value="P-loop containing nucleoside triphosphate hydrolases"/>
    <property type="match status" value="1"/>
</dbReference>
<dbReference type="GO" id="GO:0003676">
    <property type="term" value="F:nucleic acid binding"/>
    <property type="evidence" value="ECO:0007669"/>
    <property type="project" value="InterPro"/>
</dbReference>
<sequence>MLSVIIHPQDSKIIVLPIKDNATEPAFYGILTLKKTPRGARVGKFRIRQGEKDDFRAPEEVIELLRLADKILIAEGNEKSEAEFKELLTAFQLDYGYTATCRLCLLAGKYTTMGDNSIRFHNESVCEYCAKKELIKEAKSIKLGSLGQERLIQILLKTKNLDRVLAMLSPGKLDSGLTRFDTMAACKVDKTIKVKDLPLHDELKKLLLKQMEELMPVQALSIEAGLLERKNQLIISATATGKTLIGELAGLSNILNKKGRMLFLVPLVALANQKYEQFTRRYSSIATTSLRVGTSRITKGIKGIRTTLSSDIIVGTYEGIDFILRSGNAHTLGNIGTVVIDEVHTLEDKERGHRLDGLIARLKFIASDAQYVYLSATVGNPGWLSEKLNAGLIEFEERPVPIERHLIFAPEYEKKRMIERLARQEFDKRSSKGFRGQTIVFTNSRRNCHMLAEGLSIKALPYHAGLSYPERNKVETQFGKGELPVVVTTAALAAGVDFPASQVIFESLAMGIEWLTVREFQQMLGRAGRPDYHDLGIVVLLADPERRFGKGDSEDEVAFRLLRGVLEHFGVDYGDDEQLEETLSNIVVAHSLSDITKLNEMLLGKGNLEFLLDKLKEHGFIEKKDGEYRPTKLGFIVASHFLSVEQTFLIKNAIFKGIKPLDIVTGLETLDSVYFRYASQLSDALGTDIPTRVFGAGLDIIFSADGFSKLKENLRRTMLDFAREFMSCICKDSPYCGCAERKFSARVIELCAGGRAPDEVIKELEKQYGVYAYTGDVLNYLDQAARNLEAVELIGGIFGKKEISKMARELRERMEG</sequence>
<evidence type="ECO:0000256" key="3">
    <source>
        <dbReference type="ARBA" id="ARBA00022806"/>
    </source>
</evidence>
<comment type="caution">
    <text evidence="7">The sequence shown here is derived from an EMBL/GenBank/DDBJ whole genome shotgun (WGS) entry which is preliminary data.</text>
</comment>
<evidence type="ECO:0000256" key="1">
    <source>
        <dbReference type="ARBA" id="ARBA00022741"/>
    </source>
</evidence>
<dbReference type="SMART" id="SM00487">
    <property type="entry name" value="DEXDc"/>
    <property type="match status" value="1"/>
</dbReference>
<dbReference type="SMART" id="SM00490">
    <property type="entry name" value="HELICc"/>
    <property type="match status" value="1"/>
</dbReference>
<dbReference type="PROSITE" id="PS51194">
    <property type="entry name" value="HELICASE_CTER"/>
    <property type="match status" value="1"/>
</dbReference>
<dbReference type="AlphaFoldDB" id="A0A0P8E0F8"/>
<keyword evidence="1" id="KW-0547">Nucleotide-binding</keyword>
<proteinExistence type="predicted"/>
<feature type="domain" description="Helicase ATP-binding" evidence="5">
    <location>
        <begin position="223"/>
        <end position="396"/>
    </location>
</feature>
<evidence type="ECO:0000259" key="5">
    <source>
        <dbReference type="PROSITE" id="PS51192"/>
    </source>
</evidence>
<accession>A0A0P8E0F8</accession>
<dbReference type="PANTHER" id="PTHR47961:SF1">
    <property type="entry name" value="ATP-DEPENDENT HELICASE MJ1401-RELATED"/>
    <property type="match status" value="1"/>
</dbReference>
<feature type="domain" description="Helicase C-terminal" evidence="6">
    <location>
        <begin position="413"/>
        <end position="587"/>
    </location>
</feature>
<dbReference type="InterPro" id="IPR050474">
    <property type="entry name" value="Hel308_SKI2-like"/>
</dbReference>
<organism evidence="7 8">
    <name type="scientific">Candidatus Methanoperedens nitratireducens</name>
    <dbReference type="NCBI Taxonomy" id="1392998"/>
    <lineage>
        <taxon>Archaea</taxon>
        <taxon>Methanobacteriati</taxon>
        <taxon>Methanobacteriota</taxon>
        <taxon>Stenosarchaea group</taxon>
        <taxon>Methanomicrobia</taxon>
        <taxon>Methanosarcinales</taxon>
        <taxon>ANME-2 cluster</taxon>
        <taxon>Candidatus Methanoperedentaceae</taxon>
        <taxon>Candidatus Methanoperedens</taxon>
    </lineage>
</organism>
<keyword evidence="4" id="KW-0067">ATP-binding</keyword>
<evidence type="ECO:0000313" key="7">
    <source>
        <dbReference type="EMBL" id="KPQ43656.1"/>
    </source>
</evidence>
<dbReference type="PROSITE" id="PS51192">
    <property type="entry name" value="HELICASE_ATP_BIND_1"/>
    <property type="match status" value="1"/>
</dbReference>
<keyword evidence="3 7" id="KW-0347">Helicase</keyword>
<dbReference type="GO" id="GO:0016787">
    <property type="term" value="F:hydrolase activity"/>
    <property type="evidence" value="ECO:0007669"/>
    <property type="project" value="UniProtKB-KW"/>
</dbReference>
<evidence type="ECO:0000313" key="8">
    <source>
        <dbReference type="Proteomes" id="UP000050360"/>
    </source>
</evidence>
<evidence type="ECO:0000256" key="4">
    <source>
        <dbReference type="ARBA" id="ARBA00022840"/>
    </source>
</evidence>
<dbReference type="Gene3D" id="3.40.50.300">
    <property type="entry name" value="P-loop containing nucleotide triphosphate hydrolases"/>
    <property type="match status" value="2"/>
</dbReference>
<dbReference type="InterPro" id="IPR001650">
    <property type="entry name" value="Helicase_C-like"/>
</dbReference>
<reference evidence="7 8" key="1">
    <citation type="submission" date="2015-09" db="EMBL/GenBank/DDBJ databases">
        <title>A metagenomics-based metabolic model of nitrate-dependent anaerobic oxidation of methane by Methanoperedens-like archaea.</title>
        <authorList>
            <person name="Arshad A."/>
            <person name="Speth D.R."/>
            <person name="De Graaf R.M."/>
            <person name="Op Den Camp H.J."/>
            <person name="Jetten M.S."/>
            <person name="Welte C.U."/>
        </authorList>
    </citation>
    <scope>NUCLEOTIDE SEQUENCE [LARGE SCALE GENOMIC DNA]</scope>
</reference>
<dbReference type="InterPro" id="IPR043852">
    <property type="entry name" value="DUF5814"/>
</dbReference>
<dbReference type="PATRIC" id="fig|1719120.3.peg.2012"/>
<dbReference type="Pfam" id="PF00271">
    <property type="entry name" value="Helicase_C"/>
    <property type="match status" value="1"/>
</dbReference>
<dbReference type="Proteomes" id="UP000050360">
    <property type="component" value="Unassembled WGS sequence"/>
</dbReference>
<gene>
    <name evidence="7" type="ORF">MPEBLZ_01842</name>
</gene>
<dbReference type="EMBL" id="LKCM01000137">
    <property type="protein sequence ID" value="KPQ43656.1"/>
    <property type="molecule type" value="Genomic_DNA"/>
</dbReference>
<dbReference type="InterPro" id="IPR027417">
    <property type="entry name" value="P-loop_NTPase"/>
</dbReference>
<name>A0A0P8E0F8_9EURY</name>
<dbReference type="InterPro" id="IPR011545">
    <property type="entry name" value="DEAD/DEAH_box_helicase_dom"/>
</dbReference>
<evidence type="ECO:0000256" key="2">
    <source>
        <dbReference type="ARBA" id="ARBA00022801"/>
    </source>
</evidence>
<dbReference type="CDD" id="cd18795">
    <property type="entry name" value="SF2_C_Ski2"/>
    <property type="match status" value="1"/>
</dbReference>
<dbReference type="Pfam" id="PF19131">
    <property type="entry name" value="DUF5814"/>
    <property type="match status" value="1"/>
</dbReference>
<evidence type="ECO:0000259" key="6">
    <source>
        <dbReference type="PROSITE" id="PS51194"/>
    </source>
</evidence>
<dbReference type="GO" id="GO:0140097">
    <property type="term" value="F:catalytic activity, acting on DNA"/>
    <property type="evidence" value="ECO:0007669"/>
    <property type="project" value="UniProtKB-ARBA"/>
</dbReference>
<dbReference type="GO" id="GO:0004386">
    <property type="term" value="F:helicase activity"/>
    <property type="evidence" value="ECO:0007669"/>
    <property type="project" value="UniProtKB-KW"/>
</dbReference>